<evidence type="ECO:0000313" key="2">
    <source>
        <dbReference type="EMBL" id="RGO51645.1"/>
    </source>
</evidence>
<dbReference type="AlphaFoldDB" id="A0A3E5GTQ3"/>
<evidence type="ECO:0000259" key="1">
    <source>
        <dbReference type="Pfam" id="PF00149"/>
    </source>
</evidence>
<proteinExistence type="predicted"/>
<dbReference type="GO" id="GO:0016787">
    <property type="term" value="F:hydrolase activity"/>
    <property type="evidence" value="ECO:0007669"/>
    <property type="project" value="InterPro"/>
</dbReference>
<keyword evidence="4" id="KW-1185">Reference proteome</keyword>
<evidence type="ECO:0000313" key="4">
    <source>
        <dbReference type="Proteomes" id="UP000261055"/>
    </source>
</evidence>
<dbReference type="CDD" id="cd00838">
    <property type="entry name" value="MPP_superfamily"/>
    <property type="match status" value="1"/>
</dbReference>
<dbReference type="InterPro" id="IPR004843">
    <property type="entry name" value="Calcineurin-like_PHP"/>
</dbReference>
<dbReference type="Pfam" id="PF00149">
    <property type="entry name" value="Metallophos"/>
    <property type="match status" value="1"/>
</dbReference>
<dbReference type="EMBL" id="QRUK01000004">
    <property type="protein sequence ID" value="RGR60317.1"/>
    <property type="molecule type" value="Genomic_DNA"/>
</dbReference>
<dbReference type="InterPro" id="IPR051158">
    <property type="entry name" value="Metallophosphoesterase_sf"/>
</dbReference>
<dbReference type="Gene3D" id="3.60.21.10">
    <property type="match status" value="1"/>
</dbReference>
<gene>
    <name evidence="3" type="ORF">DWY33_03735</name>
    <name evidence="2" type="ORF">DXB12_07075</name>
</gene>
<name>A0A3E5GTQ3_9FIRM</name>
<accession>A0A3E5GTQ3</accession>
<dbReference type="SUPFAM" id="SSF52540">
    <property type="entry name" value="P-loop containing nucleoside triphosphate hydrolases"/>
    <property type="match status" value="1"/>
</dbReference>
<dbReference type="InterPro" id="IPR029052">
    <property type="entry name" value="Metallo-depent_PP-like"/>
</dbReference>
<evidence type="ECO:0000313" key="3">
    <source>
        <dbReference type="EMBL" id="RGR60317.1"/>
    </source>
</evidence>
<dbReference type="Proteomes" id="UP000283652">
    <property type="component" value="Unassembled WGS sequence"/>
</dbReference>
<dbReference type="SUPFAM" id="SSF56300">
    <property type="entry name" value="Metallo-dependent phosphatases"/>
    <property type="match status" value="1"/>
</dbReference>
<dbReference type="RefSeq" id="WP_117613312.1">
    <property type="nucleotide sequence ID" value="NZ_QRUK01000004.1"/>
</dbReference>
<organism evidence="2 4">
    <name type="scientific">Dorea formicigenerans</name>
    <dbReference type="NCBI Taxonomy" id="39486"/>
    <lineage>
        <taxon>Bacteria</taxon>
        <taxon>Bacillati</taxon>
        <taxon>Bacillota</taxon>
        <taxon>Clostridia</taxon>
        <taxon>Lachnospirales</taxon>
        <taxon>Lachnospiraceae</taxon>
        <taxon>Dorea</taxon>
    </lineage>
</organism>
<comment type="caution">
    <text evidence="2">The sequence shown here is derived from an EMBL/GenBank/DDBJ whole genome shotgun (WGS) entry which is preliminary data.</text>
</comment>
<dbReference type="PANTHER" id="PTHR31302:SF0">
    <property type="entry name" value="TRANSMEMBRANE PROTEIN WITH METALLOPHOSPHOESTERASE DOMAIN"/>
    <property type="match status" value="1"/>
</dbReference>
<dbReference type="InterPro" id="IPR027417">
    <property type="entry name" value="P-loop_NTPase"/>
</dbReference>
<dbReference type="EMBL" id="QSVQ01000006">
    <property type="protein sequence ID" value="RGO51645.1"/>
    <property type="molecule type" value="Genomic_DNA"/>
</dbReference>
<dbReference type="Proteomes" id="UP000261055">
    <property type="component" value="Unassembled WGS sequence"/>
</dbReference>
<evidence type="ECO:0000313" key="5">
    <source>
        <dbReference type="Proteomes" id="UP000283652"/>
    </source>
</evidence>
<protein>
    <recommendedName>
        <fullName evidence="1">Calcineurin-like phosphoesterase domain-containing protein</fullName>
    </recommendedName>
</protein>
<dbReference type="Gene3D" id="3.40.50.300">
    <property type="entry name" value="P-loop containing nucleotide triphosphate hydrolases"/>
    <property type="match status" value="1"/>
</dbReference>
<sequence>MMKKLGILHVSDIHIDASSITEVDIIVEKLLKDIKKVESENDIQIDLICFAGDLIGRGEWALENENQITLAEEHFINPLLNATGLTTEEFILIPGNHEVDKTKIAKMTENGLVALSSLKDINETIFEMEDEYKRRLQYFYDYMYKNYVKGAETWNLGYSLIKNINGINVGIAGLDSAWRSTGAGWKERGHLLVGEHQVGVLYNNIKDADLKICLMHHPLDWLSELEMTNVERKLNSFDLVLNGHVHDLQDKQICTQRYKTIYNTSGKLYPIDDYYSGYSILDIDMELNTCCIYSREYLKSPREDFDRALRLNENGRVQYQLTAYDEAKAVEFDLKLQLREYYQEATEKYAMLKNIDSYSPEKVGDFFVDPIIFEKSEYERSEIKRKEDKKEQPILLSELMEIPENILMIGKKECGKTTVLQRFGIWHTRSESEKIPIYIDMLKLGKGQDRILTACQNFIFNNMSDEVPITKEQVRNILSNGKALCLFDNVNISSADHIRWIHSFTKAFPQNRFVFSAEEKFYQTYTLKELPDLGVECKPVYLEVFGKRQVREMVTKWGEGKDGFDANEMTQKIVTYCNNINFAMTPFNIAVFMTIWDNDRNFVPINEGKVMRTYLETVLDKFSIEGFQRSEYDYDVKQHFLGYLAYTMCKKDEYYFTVEEFDKIVDEYHNKKGFKKSQSKFDVIFFEKNILCINGDYVFFSNTSIMEYCLASYAVVDKSLYELMTAKENRVNFSHEISFYSGIVQDCLGLLNGLNDEITEIILENMDLLDEIEKLSIDIEFPLDKTAFRKSITESRRSIEEVDEMEEIITTIKKDASPMEITKIDTVEDSESFMDLLLIYGNVIKNAETEDKDQKKIHLENYMLGMNFQFGLMINEFSSYLSTKRKEELPPEIKEKHPDLTDEEYENIKQNTLDLLKVVLPIAIQFCIVDNVGTPKLDIVIHELIQNNKDKKFTRFMLSFLLCDIGNGNIKTFLMNYISDEDSKDFLKLILAKLGIYYSMWYFGNNPHMDDVLLDLITEVQFKISGENRLQMQAKKGEYKKRIKQQYDLQRKKLVS</sequence>
<feature type="domain" description="Calcineurin-like phosphoesterase" evidence="1">
    <location>
        <begin position="7"/>
        <end position="247"/>
    </location>
</feature>
<reference evidence="4 5" key="1">
    <citation type="submission" date="2018-08" db="EMBL/GenBank/DDBJ databases">
        <title>A genome reference for cultivated species of the human gut microbiota.</title>
        <authorList>
            <person name="Zou Y."/>
            <person name="Xue W."/>
            <person name="Luo G."/>
        </authorList>
    </citation>
    <scope>NUCLEOTIDE SEQUENCE [LARGE SCALE GENOMIC DNA]</scope>
    <source>
        <strain evidence="3 5">AF25-11</strain>
        <strain evidence="2 4">OM02-12</strain>
    </source>
</reference>
<dbReference type="PANTHER" id="PTHR31302">
    <property type="entry name" value="TRANSMEMBRANE PROTEIN WITH METALLOPHOSPHOESTERASE DOMAIN-RELATED"/>
    <property type="match status" value="1"/>
</dbReference>